<organism evidence="2">
    <name type="scientific">Brassica napus</name>
    <name type="common">Rape</name>
    <dbReference type="NCBI Taxonomy" id="3708"/>
    <lineage>
        <taxon>Eukaryota</taxon>
        <taxon>Viridiplantae</taxon>
        <taxon>Streptophyta</taxon>
        <taxon>Embryophyta</taxon>
        <taxon>Tracheophyta</taxon>
        <taxon>Spermatophyta</taxon>
        <taxon>Magnoliopsida</taxon>
        <taxon>eudicotyledons</taxon>
        <taxon>Gunneridae</taxon>
        <taxon>Pentapetalae</taxon>
        <taxon>rosids</taxon>
        <taxon>malvids</taxon>
        <taxon>Brassicales</taxon>
        <taxon>Brassicaceae</taxon>
        <taxon>Brassiceae</taxon>
        <taxon>Brassica</taxon>
    </lineage>
</organism>
<feature type="compositionally biased region" description="Basic and acidic residues" evidence="1">
    <location>
        <begin position="20"/>
        <end position="34"/>
    </location>
</feature>
<sequence>MNSRSDSRSLTPGHLSHAWRKQDKMRPEPHHYGR</sequence>
<gene>
    <name evidence="2" type="ORF">DARMORV10_A02P28050.1</name>
</gene>
<feature type="compositionally biased region" description="Polar residues" evidence="1">
    <location>
        <begin position="1"/>
        <end position="10"/>
    </location>
</feature>
<evidence type="ECO:0000313" key="2">
    <source>
        <dbReference type="EMBL" id="CAF2141991.1"/>
    </source>
</evidence>
<proteinExistence type="predicted"/>
<dbReference type="AlphaFoldDB" id="A0A816X6I4"/>
<accession>A0A816X6I4</accession>
<dbReference type="EMBL" id="HG994356">
    <property type="protein sequence ID" value="CAF2141991.1"/>
    <property type="molecule type" value="Genomic_DNA"/>
</dbReference>
<feature type="region of interest" description="Disordered" evidence="1">
    <location>
        <begin position="1"/>
        <end position="34"/>
    </location>
</feature>
<evidence type="ECO:0000256" key="1">
    <source>
        <dbReference type="SAM" id="MobiDB-lite"/>
    </source>
</evidence>
<reference evidence="2" key="1">
    <citation type="submission" date="2021-01" db="EMBL/GenBank/DDBJ databases">
        <authorList>
            <consortium name="Genoscope - CEA"/>
            <person name="William W."/>
        </authorList>
    </citation>
    <scope>NUCLEOTIDE SEQUENCE</scope>
</reference>
<dbReference type="Proteomes" id="UP001295469">
    <property type="component" value="Chromosome A02"/>
</dbReference>
<protein>
    <submittedName>
        <fullName evidence="2">(rape) hypothetical protein</fullName>
    </submittedName>
</protein>
<name>A0A816X6I4_BRANA</name>